<keyword evidence="3" id="KW-1185">Reference proteome</keyword>
<evidence type="ECO:0000259" key="1">
    <source>
        <dbReference type="Pfam" id="PF10547"/>
    </source>
</evidence>
<gene>
    <name evidence="2" type="ORF">ACFOYY_35500</name>
</gene>
<dbReference type="Pfam" id="PF10547">
    <property type="entry name" value="P22_AR_N"/>
    <property type="match status" value="1"/>
</dbReference>
<feature type="domain" description="Antirepressor protein ant N-terminal" evidence="1">
    <location>
        <begin position="10"/>
        <end position="123"/>
    </location>
</feature>
<sequence length="249" mass="28188">MSEIVPSSFNFDGEQFPVVRMPNGDIGLPLRRLTVPIGLDPDGQRKLIERSAWSKGRTDNMSVRLPGDTQARTHFVISYRIIPMWIANIETGRMKDQDARKRIERWQVEFADALYDYVFNGGARNPRAVAAEPVAQLPAPEPFTPKTFPLAEVVVLIKQRFGVRISVADLKEKLRQAGAMRQDDRPRSGYEALFWHTGEAGKAYEVFGHQIEAVYRLYESTKLRLEMAAQKQLPLDPPGWPELPLGEAS</sequence>
<dbReference type="RefSeq" id="WP_386195595.1">
    <property type="nucleotide sequence ID" value="NZ_JBHSBC010000047.1"/>
</dbReference>
<protein>
    <submittedName>
        <fullName evidence="2">Phage antirepressor N-terminal domain-containing protein</fullName>
    </submittedName>
</protein>
<accession>A0ABV8F9W9</accession>
<comment type="caution">
    <text evidence="2">The sequence shown here is derived from an EMBL/GenBank/DDBJ whole genome shotgun (WGS) entry which is preliminary data.</text>
</comment>
<evidence type="ECO:0000313" key="3">
    <source>
        <dbReference type="Proteomes" id="UP001595698"/>
    </source>
</evidence>
<evidence type="ECO:0000313" key="2">
    <source>
        <dbReference type="EMBL" id="MFC3985482.1"/>
    </source>
</evidence>
<dbReference type="EMBL" id="JBHSBC010000047">
    <property type="protein sequence ID" value="MFC3985482.1"/>
    <property type="molecule type" value="Genomic_DNA"/>
</dbReference>
<proteinExistence type="predicted"/>
<name>A0ABV8F9W9_9ACTN</name>
<dbReference type="InterPro" id="IPR018875">
    <property type="entry name" value="Antirepressor_Ant_N"/>
</dbReference>
<organism evidence="2 3">
    <name type="scientific">Streptosporangium jomthongense</name>
    <dbReference type="NCBI Taxonomy" id="1193683"/>
    <lineage>
        <taxon>Bacteria</taxon>
        <taxon>Bacillati</taxon>
        <taxon>Actinomycetota</taxon>
        <taxon>Actinomycetes</taxon>
        <taxon>Streptosporangiales</taxon>
        <taxon>Streptosporangiaceae</taxon>
        <taxon>Streptosporangium</taxon>
    </lineage>
</organism>
<dbReference type="Proteomes" id="UP001595698">
    <property type="component" value="Unassembled WGS sequence"/>
</dbReference>
<reference evidence="3" key="1">
    <citation type="journal article" date="2019" name="Int. J. Syst. Evol. Microbiol.">
        <title>The Global Catalogue of Microorganisms (GCM) 10K type strain sequencing project: providing services to taxonomists for standard genome sequencing and annotation.</title>
        <authorList>
            <consortium name="The Broad Institute Genomics Platform"/>
            <consortium name="The Broad Institute Genome Sequencing Center for Infectious Disease"/>
            <person name="Wu L."/>
            <person name="Ma J."/>
        </authorList>
    </citation>
    <scope>NUCLEOTIDE SEQUENCE [LARGE SCALE GENOMIC DNA]</scope>
    <source>
        <strain evidence="3">TBRC 7912</strain>
    </source>
</reference>